<dbReference type="AlphaFoldDB" id="F4PMA9"/>
<evidence type="ECO:0000313" key="1">
    <source>
        <dbReference type="EMBL" id="EGG22759.1"/>
    </source>
</evidence>
<dbReference type="Proteomes" id="UP000007797">
    <property type="component" value="Unassembled WGS sequence"/>
</dbReference>
<proteinExistence type="predicted"/>
<keyword evidence="2" id="KW-1185">Reference proteome</keyword>
<dbReference type="EMBL" id="GL883008">
    <property type="protein sequence ID" value="EGG22759.1"/>
    <property type="molecule type" value="Genomic_DNA"/>
</dbReference>
<evidence type="ECO:0000313" key="2">
    <source>
        <dbReference type="Proteomes" id="UP000007797"/>
    </source>
</evidence>
<name>F4PMA9_CACFS</name>
<gene>
    <name evidence="1" type="ORF">DFA_04889</name>
</gene>
<dbReference type="GeneID" id="14875606"/>
<protein>
    <submittedName>
        <fullName evidence="1">Uncharacterized protein</fullName>
    </submittedName>
</protein>
<dbReference type="RefSeq" id="XP_004360610.1">
    <property type="nucleotide sequence ID" value="XM_004360553.1"/>
</dbReference>
<organism evidence="1 2">
    <name type="scientific">Cavenderia fasciculata</name>
    <name type="common">Slime mold</name>
    <name type="synonym">Dictyostelium fasciculatum</name>
    <dbReference type="NCBI Taxonomy" id="261658"/>
    <lineage>
        <taxon>Eukaryota</taxon>
        <taxon>Amoebozoa</taxon>
        <taxon>Evosea</taxon>
        <taxon>Eumycetozoa</taxon>
        <taxon>Dictyostelia</taxon>
        <taxon>Acytosteliales</taxon>
        <taxon>Cavenderiaceae</taxon>
        <taxon>Cavenderia</taxon>
    </lineage>
</organism>
<reference evidence="2" key="1">
    <citation type="journal article" date="2011" name="Genome Res.">
        <title>Phylogeny-wide analysis of social amoeba genomes highlights ancient origins for complex intercellular communication.</title>
        <authorList>
            <person name="Heidel A.J."/>
            <person name="Lawal H.M."/>
            <person name="Felder M."/>
            <person name="Schilde C."/>
            <person name="Helps N.R."/>
            <person name="Tunggal B."/>
            <person name="Rivero F."/>
            <person name="John U."/>
            <person name="Schleicher M."/>
            <person name="Eichinger L."/>
            <person name="Platzer M."/>
            <person name="Noegel A.A."/>
            <person name="Schaap P."/>
            <person name="Gloeckner G."/>
        </authorList>
    </citation>
    <scope>NUCLEOTIDE SEQUENCE [LARGE SCALE GENOMIC DNA]</scope>
    <source>
        <strain evidence="2">SH3</strain>
    </source>
</reference>
<accession>F4PMA9</accession>
<dbReference type="KEGG" id="dfa:DFA_04889"/>
<sequence length="249" mass="28657">MIVVVENDHPHLIHCFSSVCLVIMTVNNSISDNNNNSNNNNNKYDSSLININCSIQLKGYDPSSKYLKYQFAVGAEGSELKRTILKQIEIQQQGQPLVLKKDETFIIYHREDRQKDDRYRWVGPVITDNEPLEDNEHYVATVTQKSMNLGIDVHIIYSSPDLDPKDIRKVVKRVDLQLSGYTKFSDIYRIIEPMTLAEYITSVTKYRFLFAGRMLDCETMIYNESGIGSNQRIPLFVYVSIDPTSKTTK</sequence>